<reference evidence="2 3" key="1">
    <citation type="submission" date="2019-05" db="EMBL/GenBank/DDBJ databases">
        <authorList>
            <person name="Lee S.D."/>
        </authorList>
    </citation>
    <scope>NUCLEOTIDE SEQUENCE [LARGE SCALE GENOMIC DNA]</scope>
    <source>
        <strain evidence="2 3">YC2-7</strain>
    </source>
</reference>
<accession>A0A848KMG7</accession>
<name>A0A848KMG7_9NOCA</name>
<evidence type="ECO:0000256" key="1">
    <source>
        <dbReference type="SAM" id="Phobius"/>
    </source>
</evidence>
<keyword evidence="1" id="KW-0472">Membrane</keyword>
<keyword evidence="1" id="KW-0812">Transmembrane</keyword>
<evidence type="ECO:0000313" key="3">
    <source>
        <dbReference type="Proteomes" id="UP000535543"/>
    </source>
</evidence>
<feature type="transmembrane region" description="Helical" evidence="1">
    <location>
        <begin position="94"/>
        <end position="114"/>
    </location>
</feature>
<gene>
    <name evidence="2" type="ORF">FGL95_20695</name>
</gene>
<keyword evidence="1" id="KW-1133">Transmembrane helix</keyword>
<protein>
    <submittedName>
        <fullName evidence="2">Uncharacterized protein</fullName>
    </submittedName>
</protein>
<evidence type="ECO:0000313" key="2">
    <source>
        <dbReference type="EMBL" id="NMN97460.1"/>
    </source>
</evidence>
<dbReference type="AlphaFoldDB" id="A0A848KMG7"/>
<comment type="caution">
    <text evidence="2">The sequence shown here is derived from an EMBL/GenBank/DDBJ whole genome shotgun (WGS) entry which is preliminary data.</text>
</comment>
<dbReference type="EMBL" id="VCQU01000007">
    <property type="protein sequence ID" value="NMN97460.1"/>
    <property type="molecule type" value="Genomic_DNA"/>
</dbReference>
<feature type="transmembrane region" description="Helical" evidence="1">
    <location>
        <begin position="214"/>
        <end position="241"/>
    </location>
</feature>
<organism evidence="2 3">
    <name type="scientific">Antrihabitans stalactiti</name>
    <dbReference type="NCBI Taxonomy" id="2584121"/>
    <lineage>
        <taxon>Bacteria</taxon>
        <taxon>Bacillati</taxon>
        <taxon>Actinomycetota</taxon>
        <taxon>Actinomycetes</taxon>
        <taxon>Mycobacteriales</taxon>
        <taxon>Nocardiaceae</taxon>
        <taxon>Antrihabitans</taxon>
    </lineage>
</organism>
<feature type="transmembrane region" description="Helical" evidence="1">
    <location>
        <begin position="60"/>
        <end position="82"/>
    </location>
</feature>
<feature type="transmembrane region" description="Helical" evidence="1">
    <location>
        <begin position="134"/>
        <end position="158"/>
    </location>
</feature>
<dbReference type="RefSeq" id="WP_169590346.1">
    <property type="nucleotide sequence ID" value="NZ_VCQU01000007.1"/>
</dbReference>
<keyword evidence="3" id="KW-1185">Reference proteome</keyword>
<dbReference type="Proteomes" id="UP000535543">
    <property type="component" value="Unassembled WGS sequence"/>
</dbReference>
<proteinExistence type="predicted"/>
<feature type="transmembrane region" description="Helical" evidence="1">
    <location>
        <begin position="170"/>
        <end position="194"/>
    </location>
</feature>
<sequence>MLLVPLSLAVVVALRLAVFRLAAKPLVLTEALAALSVSTFLRLPAVREWVDPQISQTTGLANASCFVSLIAGLVCADRFVMFTEYLNGATRYSLIRRVATGATVVAMTVLYVAGDASSVQVDELTRINAFSVKALVGVYASMILIDAIIALITSILTFRGLPPHHHTRYSMAALGAGATYGTLYITFVVAYPLLDPNGDGHPNWPFEVDIQYASALWWFIGPMCIALALAGAVGPIAAAGFGRKRHVETS</sequence>
<reference evidence="2 3" key="2">
    <citation type="submission" date="2020-06" db="EMBL/GenBank/DDBJ databases">
        <title>Antribacter stalactiti gen. nov., sp. nov., a new member of the family Nacardiaceae isolated from a cave.</title>
        <authorList>
            <person name="Kim I.S."/>
        </authorList>
    </citation>
    <scope>NUCLEOTIDE SEQUENCE [LARGE SCALE GENOMIC DNA]</scope>
    <source>
        <strain evidence="2 3">YC2-7</strain>
    </source>
</reference>